<feature type="compositionally biased region" description="Polar residues" evidence="2">
    <location>
        <begin position="719"/>
        <end position="729"/>
    </location>
</feature>
<dbReference type="AlphaFoldDB" id="A0AAE0F0T7"/>
<gene>
    <name evidence="3" type="ORF">CYMTET_43259</name>
</gene>
<feature type="region of interest" description="Disordered" evidence="2">
    <location>
        <begin position="393"/>
        <end position="422"/>
    </location>
</feature>
<feature type="coiled-coil region" evidence="1">
    <location>
        <begin position="215"/>
        <end position="242"/>
    </location>
</feature>
<feature type="coiled-coil region" evidence="1">
    <location>
        <begin position="523"/>
        <end position="678"/>
    </location>
</feature>
<organism evidence="3 4">
    <name type="scientific">Cymbomonas tetramitiformis</name>
    <dbReference type="NCBI Taxonomy" id="36881"/>
    <lineage>
        <taxon>Eukaryota</taxon>
        <taxon>Viridiplantae</taxon>
        <taxon>Chlorophyta</taxon>
        <taxon>Pyramimonadophyceae</taxon>
        <taxon>Pyramimonadales</taxon>
        <taxon>Pyramimonadaceae</taxon>
        <taxon>Cymbomonas</taxon>
    </lineage>
</organism>
<reference evidence="3 4" key="1">
    <citation type="journal article" date="2015" name="Genome Biol. Evol.">
        <title>Comparative Genomics of a Bacterivorous Green Alga Reveals Evolutionary Causalities and Consequences of Phago-Mixotrophic Mode of Nutrition.</title>
        <authorList>
            <person name="Burns J.A."/>
            <person name="Paasch A."/>
            <person name="Narechania A."/>
            <person name="Kim E."/>
        </authorList>
    </citation>
    <scope>NUCLEOTIDE SEQUENCE [LARGE SCALE GENOMIC DNA]</scope>
    <source>
        <strain evidence="3 4">PLY_AMNH</strain>
    </source>
</reference>
<evidence type="ECO:0000256" key="1">
    <source>
        <dbReference type="SAM" id="Coils"/>
    </source>
</evidence>
<dbReference type="Proteomes" id="UP001190700">
    <property type="component" value="Unassembled WGS sequence"/>
</dbReference>
<keyword evidence="4" id="KW-1185">Reference proteome</keyword>
<evidence type="ECO:0000256" key="2">
    <source>
        <dbReference type="SAM" id="MobiDB-lite"/>
    </source>
</evidence>
<accession>A0AAE0F0T7</accession>
<proteinExistence type="predicted"/>
<evidence type="ECO:0000313" key="3">
    <source>
        <dbReference type="EMBL" id="KAK3247237.1"/>
    </source>
</evidence>
<feature type="region of interest" description="Disordered" evidence="2">
    <location>
        <begin position="679"/>
        <end position="731"/>
    </location>
</feature>
<sequence>MTPVVLASQVAARRVVSDRIQVQSRDSIIELQATNIELTKKLASSERTTDQMIARNKHLQKESETLADTLETYRISIEQLGEEVAARDRALLRASTTVEEAERNILTQANHKKEIAELKQRNVRLEAEVTEKEISVERHLHSQKQLELHIKELGLRLEEHVLAAAQKEKEVKEKEIHEKNCNQRRLEEVTSLHQHHVAELTLAKEESQKSTGQQLKVLEERLSTLELKETELKAKLALEEEASRRWKEQAQLTDASCKELEAKLAVEQTLHEEGLMKARAALEGEKHLLASALESDLRKENADLVLSTSKERRLLEAQIRELQQQQLAHVALEGELREELGAARANCMAVQANAMAAEERAGDFEAQLEATQSANVAARDELAVRMRQAEEELRAQKRQAEEELQAQKRQAEEELQAQKRQAEEELRELAQAVLSLMGEGMSSASDGSKGSVVDTSALKSNVERVLLVFKQNADERAEGLGNKVLKQNRALAEMEAQLGGMAQNLQASDAKLVESAAMVVTLQEQVTEKRQRHDDELKELRAQLSMRNIEVDAAQDRLKLRDREMEDMQAKMAEAEMIEAELDIMRMDSQQFEQAIGQLQTEVQNARAGRRLAEAEVDRIASRHGPMACTVLDNDHLLNLKRDYENARERINHMSEKITRLQEHVDDLESINRKLKLELSMQTKPLDEDTSSDDEDEKMHAARQSPAKSPRNFPKETNLKTLAQSSFTPRQRLQLRRLRHGGW</sequence>
<feature type="coiled-coil region" evidence="1">
    <location>
        <begin position="108"/>
        <end position="182"/>
    </location>
</feature>
<evidence type="ECO:0000313" key="4">
    <source>
        <dbReference type="Proteomes" id="UP001190700"/>
    </source>
</evidence>
<keyword evidence="1" id="KW-0175">Coiled coil</keyword>
<name>A0AAE0F0T7_9CHLO</name>
<comment type="caution">
    <text evidence="3">The sequence shown here is derived from an EMBL/GenBank/DDBJ whole genome shotgun (WGS) entry which is preliminary data.</text>
</comment>
<dbReference type="EMBL" id="LGRX02029128">
    <property type="protein sequence ID" value="KAK3247237.1"/>
    <property type="molecule type" value="Genomic_DNA"/>
</dbReference>
<protein>
    <submittedName>
        <fullName evidence="3">Uncharacterized protein</fullName>
    </submittedName>
</protein>